<sequence length="116" mass="13478">MYTAARHAQQLTPFPPTPTSPHYSGFCCPVTFTAPHYCLNRRLLRLPKREASCWEEYYLRNTHNLTTRFETAPSLTPKTMTSRLHVLHRSLTRRRLPLTVIHASLDPTRLYLNTLG</sequence>
<dbReference type="EMBL" id="VSRR010105414">
    <property type="protein sequence ID" value="MPC96302.1"/>
    <property type="molecule type" value="Genomic_DNA"/>
</dbReference>
<accession>A0A5B7JJC5</accession>
<name>A0A5B7JJC5_PORTR</name>
<comment type="caution">
    <text evidence="1">The sequence shown here is derived from an EMBL/GenBank/DDBJ whole genome shotgun (WGS) entry which is preliminary data.</text>
</comment>
<evidence type="ECO:0000313" key="2">
    <source>
        <dbReference type="Proteomes" id="UP000324222"/>
    </source>
</evidence>
<organism evidence="1 2">
    <name type="scientific">Portunus trituberculatus</name>
    <name type="common">Swimming crab</name>
    <name type="synonym">Neptunus trituberculatus</name>
    <dbReference type="NCBI Taxonomy" id="210409"/>
    <lineage>
        <taxon>Eukaryota</taxon>
        <taxon>Metazoa</taxon>
        <taxon>Ecdysozoa</taxon>
        <taxon>Arthropoda</taxon>
        <taxon>Crustacea</taxon>
        <taxon>Multicrustacea</taxon>
        <taxon>Malacostraca</taxon>
        <taxon>Eumalacostraca</taxon>
        <taxon>Eucarida</taxon>
        <taxon>Decapoda</taxon>
        <taxon>Pleocyemata</taxon>
        <taxon>Brachyura</taxon>
        <taxon>Eubrachyura</taxon>
        <taxon>Portunoidea</taxon>
        <taxon>Portunidae</taxon>
        <taxon>Portuninae</taxon>
        <taxon>Portunus</taxon>
    </lineage>
</organism>
<dbReference type="AlphaFoldDB" id="A0A5B7JJC5"/>
<keyword evidence="2" id="KW-1185">Reference proteome</keyword>
<reference evidence="1 2" key="1">
    <citation type="submission" date="2019-05" db="EMBL/GenBank/DDBJ databases">
        <title>Another draft genome of Portunus trituberculatus and its Hox gene families provides insights of decapod evolution.</title>
        <authorList>
            <person name="Jeong J.-H."/>
            <person name="Song I."/>
            <person name="Kim S."/>
            <person name="Choi T."/>
            <person name="Kim D."/>
            <person name="Ryu S."/>
            <person name="Kim W."/>
        </authorList>
    </citation>
    <scope>NUCLEOTIDE SEQUENCE [LARGE SCALE GENOMIC DNA]</scope>
    <source>
        <tissue evidence="1">Muscle</tissue>
    </source>
</reference>
<evidence type="ECO:0000313" key="1">
    <source>
        <dbReference type="EMBL" id="MPC96302.1"/>
    </source>
</evidence>
<proteinExistence type="predicted"/>
<protein>
    <submittedName>
        <fullName evidence="1">Uncharacterized protein</fullName>
    </submittedName>
</protein>
<gene>
    <name evidence="1" type="ORF">E2C01_091553</name>
</gene>
<dbReference type="Proteomes" id="UP000324222">
    <property type="component" value="Unassembled WGS sequence"/>
</dbReference>